<sequence>GYVVSAAALLLAGLPGANLPALLVAALVAALHTPLVALALACFAANKVQGLALMKAGSVLLAAPMAAMFVPGAWQYAFGVVPTFWPGPLYRLFQQGSALAWPLFAVALAYQMVLILALVRRFRKAEL</sequence>
<accession>A0A0P9CTL2</accession>
<keyword evidence="3" id="KW-1185">Reference proteome</keyword>
<keyword evidence="1" id="KW-0472">Membrane</keyword>
<feature type="transmembrane region" description="Helical" evidence="1">
    <location>
        <begin position="98"/>
        <end position="119"/>
    </location>
</feature>
<evidence type="ECO:0000313" key="2">
    <source>
        <dbReference type="EMBL" id="KPV49382.1"/>
    </source>
</evidence>
<feature type="transmembrane region" description="Helical" evidence="1">
    <location>
        <begin position="58"/>
        <end position="78"/>
    </location>
</feature>
<keyword evidence="1" id="KW-0812">Transmembrane</keyword>
<comment type="caution">
    <text evidence="2">The sequence shown here is derived from an EMBL/GenBank/DDBJ whole genome shotgun (WGS) entry which is preliminary data.</text>
</comment>
<gene>
    <name evidence="2" type="ORF">SE17_32980</name>
</gene>
<evidence type="ECO:0008006" key="4">
    <source>
        <dbReference type="Google" id="ProtNLM"/>
    </source>
</evidence>
<feature type="transmembrane region" description="Helical" evidence="1">
    <location>
        <begin position="26"/>
        <end position="46"/>
    </location>
</feature>
<keyword evidence="1" id="KW-1133">Transmembrane helix</keyword>
<evidence type="ECO:0000313" key="3">
    <source>
        <dbReference type="Proteomes" id="UP000050509"/>
    </source>
</evidence>
<proteinExistence type="predicted"/>
<dbReference type="AlphaFoldDB" id="A0A0P9CTL2"/>
<protein>
    <recommendedName>
        <fullName evidence="4">Fluoroquinolone transporter permease</fullName>
    </recommendedName>
</protein>
<evidence type="ECO:0000256" key="1">
    <source>
        <dbReference type="SAM" id="Phobius"/>
    </source>
</evidence>
<dbReference type="Proteomes" id="UP000050509">
    <property type="component" value="Unassembled WGS sequence"/>
</dbReference>
<reference evidence="2 3" key="1">
    <citation type="submission" date="2015-09" db="EMBL/GenBank/DDBJ databases">
        <title>Draft genome sequence of Kouleothrix aurantiaca JCM 19913.</title>
        <authorList>
            <person name="Hemp J."/>
        </authorList>
    </citation>
    <scope>NUCLEOTIDE SEQUENCE [LARGE SCALE GENOMIC DNA]</scope>
    <source>
        <strain evidence="2 3">COM-B</strain>
    </source>
</reference>
<organism evidence="2 3">
    <name type="scientific">Kouleothrix aurantiaca</name>
    <dbReference type="NCBI Taxonomy" id="186479"/>
    <lineage>
        <taxon>Bacteria</taxon>
        <taxon>Bacillati</taxon>
        <taxon>Chloroflexota</taxon>
        <taxon>Chloroflexia</taxon>
        <taxon>Chloroflexales</taxon>
        <taxon>Roseiflexineae</taxon>
        <taxon>Roseiflexaceae</taxon>
        <taxon>Kouleothrix</taxon>
    </lineage>
</organism>
<feature type="non-terminal residue" evidence="2">
    <location>
        <position position="1"/>
    </location>
</feature>
<dbReference type="EMBL" id="LJCR01002010">
    <property type="protein sequence ID" value="KPV49382.1"/>
    <property type="molecule type" value="Genomic_DNA"/>
</dbReference>
<name>A0A0P9CTL2_9CHLR</name>